<evidence type="ECO:0000313" key="2">
    <source>
        <dbReference type="EMBL" id="KPA83136.1"/>
    </source>
</evidence>
<comment type="caution">
    <text evidence="2">The sequence shown here is derived from an EMBL/GenBank/DDBJ whole genome shotgun (WGS) entry which is preliminary data.</text>
</comment>
<feature type="transmembrane region" description="Helical" evidence="1">
    <location>
        <begin position="80"/>
        <end position="97"/>
    </location>
</feature>
<dbReference type="Pfam" id="PF14995">
    <property type="entry name" value="TMEM107"/>
    <property type="match status" value="1"/>
</dbReference>
<feature type="transmembrane region" description="Helical" evidence="1">
    <location>
        <begin position="28"/>
        <end position="49"/>
    </location>
</feature>
<proteinExistence type="predicted"/>
<accession>A0A0M9G6B7</accession>
<reference evidence="2 3" key="1">
    <citation type="submission" date="2015-07" db="EMBL/GenBank/DDBJ databases">
        <title>High-quality genome of monoxenous trypanosomatid Leptomonas pyrrhocoris.</title>
        <authorList>
            <person name="Flegontov P."/>
            <person name="Butenko A."/>
            <person name="Firsov S."/>
            <person name="Vlcek C."/>
            <person name="Logacheva M.D."/>
            <person name="Field M."/>
            <person name="Filatov D."/>
            <person name="Flegontova O."/>
            <person name="Gerasimov E."/>
            <person name="Jackson A.P."/>
            <person name="Kelly S."/>
            <person name="Opperdoes F."/>
            <person name="O'Reilly A."/>
            <person name="Votypka J."/>
            <person name="Yurchenko V."/>
            <person name="Lukes J."/>
        </authorList>
    </citation>
    <scope>NUCLEOTIDE SEQUENCE [LARGE SCALE GENOMIC DNA]</scope>
    <source>
        <strain evidence="2">H10</strain>
    </source>
</reference>
<dbReference type="OMA" id="SWQATAH"/>
<protein>
    <submittedName>
        <fullName evidence="2">Uncharacterized protein</fullName>
    </submittedName>
</protein>
<dbReference type="EMBL" id="LGTL01000004">
    <property type="protein sequence ID" value="KPA83136.1"/>
    <property type="molecule type" value="Genomic_DNA"/>
</dbReference>
<keyword evidence="1" id="KW-0472">Membrane</keyword>
<evidence type="ECO:0000256" key="1">
    <source>
        <dbReference type="SAM" id="Phobius"/>
    </source>
</evidence>
<dbReference type="VEuPathDB" id="TriTrypDB:LpyrH10_04_3840"/>
<dbReference type="Proteomes" id="UP000037923">
    <property type="component" value="Unassembled WGS sequence"/>
</dbReference>
<keyword evidence="1" id="KW-1133">Transmembrane helix</keyword>
<name>A0A0M9G6B7_LEPPY</name>
<feature type="transmembrane region" description="Helical" evidence="1">
    <location>
        <begin position="109"/>
        <end position="126"/>
    </location>
</feature>
<dbReference type="AlphaFoldDB" id="A0A0M9G6B7"/>
<dbReference type="GeneID" id="26903125"/>
<organism evidence="2 3">
    <name type="scientific">Leptomonas pyrrhocoris</name>
    <name type="common">Firebug parasite</name>
    <dbReference type="NCBI Taxonomy" id="157538"/>
    <lineage>
        <taxon>Eukaryota</taxon>
        <taxon>Discoba</taxon>
        <taxon>Euglenozoa</taxon>
        <taxon>Kinetoplastea</taxon>
        <taxon>Metakinetoplastina</taxon>
        <taxon>Trypanosomatida</taxon>
        <taxon>Trypanosomatidae</taxon>
        <taxon>Leishmaniinae</taxon>
        <taxon>Leptomonas</taxon>
    </lineage>
</organism>
<feature type="transmembrane region" description="Helical" evidence="1">
    <location>
        <begin position="138"/>
        <end position="159"/>
    </location>
</feature>
<dbReference type="InterPro" id="IPR029248">
    <property type="entry name" value="TMEM107"/>
</dbReference>
<keyword evidence="1" id="KW-0812">Transmembrane</keyword>
<gene>
    <name evidence="2" type="ORF">ABB37_02834</name>
</gene>
<sequence length="166" mass="18913">MPICLHEVRAYRRCNVPYLPLVCRNVNALLLVPFRLATWWMHFSALLCAARGSEHMIRTASLAHGYAEADYLFLRRATDLCLAASFLCLFFNAWGVVTSRTLRFGVDNWFQGSCHAAAAVLLIVSWQATAHVARLWHVFYIFSIIPTGIEAIALAHSYWRGLEFYC</sequence>
<dbReference type="OrthoDB" id="256636at2759"/>
<evidence type="ECO:0000313" key="3">
    <source>
        <dbReference type="Proteomes" id="UP000037923"/>
    </source>
</evidence>
<dbReference type="RefSeq" id="XP_015661575.1">
    <property type="nucleotide sequence ID" value="XM_015799973.1"/>
</dbReference>
<keyword evidence="3" id="KW-1185">Reference proteome</keyword>